<dbReference type="Proteomes" id="UP001209803">
    <property type="component" value="Chromosome"/>
</dbReference>
<gene>
    <name evidence="2" type="ORF">K1718_09080</name>
</gene>
<evidence type="ECO:0000256" key="1">
    <source>
        <dbReference type="SAM" id="Phobius"/>
    </source>
</evidence>
<keyword evidence="1" id="KW-0472">Membrane</keyword>
<keyword evidence="3" id="KW-1185">Reference proteome</keyword>
<sequence length="76" mass="8194">MPVQKTQTKRLSGAGLPLALLFLLATVLLLGTTLLLEPGIGLPFAAFLAMVTLTQLLGRRVFDELTEASNRAEQSR</sequence>
<dbReference type="EMBL" id="CP120863">
    <property type="protein sequence ID" value="WFE91494.1"/>
    <property type="molecule type" value="Genomic_DNA"/>
</dbReference>
<dbReference type="RefSeq" id="WP_152500622.1">
    <property type="nucleotide sequence ID" value="NZ_CP120863.1"/>
</dbReference>
<evidence type="ECO:0000313" key="2">
    <source>
        <dbReference type="EMBL" id="WFE91494.1"/>
    </source>
</evidence>
<keyword evidence="1" id="KW-0812">Transmembrane</keyword>
<keyword evidence="1" id="KW-1133">Transmembrane helix</keyword>
<accession>A0ABY8FAB0</accession>
<organism evidence="2 3">
    <name type="scientific">Roseibium porphyridii</name>
    <dbReference type="NCBI Taxonomy" id="2866279"/>
    <lineage>
        <taxon>Bacteria</taxon>
        <taxon>Pseudomonadati</taxon>
        <taxon>Pseudomonadota</taxon>
        <taxon>Alphaproteobacteria</taxon>
        <taxon>Hyphomicrobiales</taxon>
        <taxon>Stappiaceae</taxon>
        <taxon>Roseibium</taxon>
    </lineage>
</organism>
<feature type="transmembrane region" description="Helical" evidence="1">
    <location>
        <begin position="40"/>
        <end position="58"/>
    </location>
</feature>
<name>A0ABY8FAB0_9HYPH</name>
<evidence type="ECO:0000313" key="3">
    <source>
        <dbReference type="Proteomes" id="UP001209803"/>
    </source>
</evidence>
<feature type="transmembrane region" description="Helical" evidence="1">
    <location>
        <begin position="12"/>
        <end position="34"/>
    </location>
</feature>
<reference evidence="2 3" key="1">
    <citation type="submission" date="2023-03" db="EMBL/GenBank/DDBJ databases">
        <title>Roseibium porphyridii sp. nov. and Roseibium rhodosorbium sp. nov. isolated from marine algae, Porphyridium cruentum and Rhodosorus marinus, respectively.</title>
        <authorList>
            <person name="Lee M.W."/>
            <person name="Choi B.J."/>
            <person name="Lee J.K."/>
            <person name="Choi D.G."/>
            <person name="Baek J.H."/>
            <person name="Bayburt H."/>
            <person name="Kim J.M."/>
            <person name="Han D.M."/>
            <person name="Kim K.H."/>
            <person name="Jeon C.O."/>
        </authorList>
    </citation>
    <scope>NUCLEOTIDE SEQUENCE [LARGE SCALE GENOMIC DNA]</scope>
    <source>
        <strain evidence="2 3">KMA01</strain>
    </source>
</reference>
<proteinExistence type="predicted"/>
<protein>
    <submittedName>
        <fullName evidence="2">Uncharacterized protein</fullName>
    </submittedName>
</protein>